<comment type="similarity">
    <text evidence="2">Belongs to the thiolase-like superfamily. FabH family.</text>
</comment>
<dbReference type="Pfam" id="PF08541">
    <property type="entry name" value="ACP_syn_III_C"/>
    <property type="match status" value="1"/>
</dbReference>
<evidence type="ECO:0000256" key="4">
    <source>
        <dbReference type="ARBA" id="ARBA00022679"/>
    </source>
</evidence>
<dbReference type="InterPro" id="IPR013747">
    <property type="entry name" value="ACP_syn_III_C"/>
</dbReference>
<dbReference type="Pfam" id="PF08545">
    <property type="entry name" value="ACP_syn_III"/>
    <property type="match status" value="1"/>
</dbReference>
<dbReference type="Proteomes" id="UP000597459">
    <property type="component" value="Unassembled WGS sequence"/>
</dbReference>
<evidence type="ECO:0000259" key="8">
    <source>
        <dbReference type="Pfam" id="PF08541"/>
    </source>
</evidence>
<dbReference type="CDD" id="cd00830">
    <property type="entry name" value="KAS_III"/>
    <property type="match status" value="1"/>
</dbReference>
<accession>A0A967B7E2</accession>
<name>A0A967B7E2_9PROT</name>
<evidence type="ECO:0000256" key="7">
    <source>
        <dbReference type="ARBA" id="ARBA00023160"/>
    </source>
</evidence>
<evidence type="ECO:0000256" key="2">
    <source>
        <dbReference type="ARBA" id="ARBA00008642"/>
    </source>
</evidence>
<feature type="domain" description="Beta-ketoacyl-[acyl-carrier-protein] synthase III C-terminal" evidence="8">
    <location>
        <begin position="250"/>
        <end position="323"/>
    </location>
</feature>
<evidence type="ECO:0000259" key="9">
    <source>
        <dbReference type="Pfam" id="PF08545"/>
    </source>
</evidence>
<protein>
    <submittedName>
        <fullName evidence="10">Ketoacyl-ACP synthase III</fullName>
    </submittedName>
</protein>
<organism evidence="10 11">
    <name type="scientific">Acetobacter estunensis</name>
    <dbReference type="NCBI Taxonomy" id="104097"/>
    <lineage>
        <taxon>Bacteria</taxon>
        <taxon>Pseudomonadati</taxon>
        <taxon>Pseudomonadota</taxon>
        <taxon>Alphaproteobacteria</taxon>
        <taxon>Acetobacterales</taxon>
        <taxon>Acetobacteraceae</taxon>
        <taxon>Acetobacter</taxon>
    </lineage>
</organism>
<dbReference type="InterPro" id="IPR013751">
    <property type="entry name" value="ACP_syn_III_N"/>
</dbReference>
<dbReference type="InterPro" id="IPR016039">
    <property type="entry name" value="Thiolase-like"/>
</dbReference>
<dbReference type="PANTHER" id="PTHR43091:SF1">
    <property type="entry name" value="BETA-KETOACYL-[ACYL-CARRIER-PROTEIN] SYNTHASE III, CHLOROPLASTIC"/>
    <property type="match status" value="1"/>
</dbReference>
<keyword evidence="3" id="KW-0444">Lipid biosynthesis</keyword>
<evidence type="ECO:0000256" key="5">
    <source>
        <dbReference type="ARBA" id="ARBA00022832"/>
    </source>
</evidence>
<keyword evidence="7" id="KW-0275">Fatty acid biosynthesis</keyword>
<keyword evidence="5" id="KW-0276">Fatty acid metabolism</keyword>
<proteinExistence type="inferred from homology"/>
<dbReference type="AlphaFoldDB" id="A0A967B7E2"/>
<keyword evidence="6" id="KW-0443">Lipid metabolism</keyword>
<dbReference type="SUPFAM" id="SSF53901">
    <property type="entry name" value="Thiolase-like"/>
    <property type="match status" value="1"/>
</dbReference>
<dbReference type="GO" id="GO:0004315">
    <property type="term" value="F:3-oxoacyl-[acyl-carrier-protein] synthase activity"/>
    <property type="evidence" value="ECO:0007669"/>
    <property type="project" value="InterPro"/>
</dbReference>
<evidence type="ECO:0000256" key="1">
    <source>
        <dbReference type="ARBA" id="ARBA00005189"/>
    </source>
</evidence>
<evidence type="ECO:0000313" key="10">
    <source>
        <dbReference type="EMBL" id="NHO54524.1"/>
    </source>
</evidence>
<reference evidence="10" key="1">
    <citation type="submission" date="2019-11" db="EMBL/GenBank/DDBJ databases">
        <title>Description of new Acetobacter species.</title>
        <authorList>
            <person name="Cleenwerck I."/>
            <person name="Sombolestani A.S."/>
        </authorList>
    </citation>
    <scope>NUCLEOTIDE SEQUENCE</scope>
    <source>
        <strain evidence="10">LMG 1626</strain>
    </source>
</reference>
<dbReference type="Gene3D" id="3.40.47.10">
    <property type="match status" value="1"/>
</dbReference>
<gene>
    <name evidence="10" type="ORF">GOB87_11275</name>
</gene>
<dbReference type="RefSeq" id="WP_166316716.1">
    <property type="nucleotide sequence ID" value="NZ_WOTH01000025.1"/>
</dbReference>
<dbReference type="GO" id="GO:0006633">
    <property type="term" value="P:fatty acid biosynthetic process"/>
    <property type="evidence" value="ECO:0007669"/>
    <property type="project" value="UniProtKB-KW"/>
</dbReference>
<feature type="domain" description="Beta-ketoacyl-[acyl-carrier-protein] synthase III N-terminal" evidence="9">
    <location>
        <begin position="113"/>
        <end position="179"/>
    </location>
</feature>
<keyword evidence="4" id="KW-0808">Transferase</keyword>
<comment type="caution">
    <text evidence="10">The sequence shown here is derived from an EMBL/GenBank/DDBJ whole genome shotgun (WGS) entry which is preliminary data.</text>
</comment>
<evidence type="ECO:0000256" key="3">
    <source>
        <dbReference type="ARBA" id="ARBA00022516"/>
    </source>
</evidence>
<keyword evidence="11" id="KW-1185">Reference proteome</keyword>
<comment type="pathway">
    <text evidence="1">Lipid metabolism.</text>
</comment>
<sequence length="337" mass="35946">MMREITGIDIRSIASAVPQHTVGQDEFCKMFPREEVERIAQGVGIHTLRRAQNLSTVDLMVSACEQIFKSDTAGREDIDGLVVLTQTPPSWAPGASYQVHQRLGLREDCLNVDMVGGCNGYVAGIVHACAMVASGAATNVLVCTGDTMSKLVDFSERQLSMLFGDGASATLITQGAGSIRFLNRVDPTGGQALSIPLSYAETESGSVSATIGRLSMDGHSVMNFVLSRVPKLIADLLSVENSSNVKPTLSVFHQANAFIVGYLRRVVGIPEDKVVLSVDGYGNTSATSIPLAICSDRLSSTRDYSKTLLCGFGVGLNWGALVTDLSKTVRFPVIEIP</sequence>
<evidence type="ECO:0000256" key="6">
    <source>
        <dbReference type="ARBA" id="ARBA00023098"/>
    </source>
</evidence>
<dbReference type="EMBL" id="WOTH01000025">
    <property type="protein sequence ID" value="NHO54524.1"/>
    <property type="molecule type" value="Genomic_DNA"/>
</dbReference>
<dbReference type="PANTHER" id="PTHR43091">
    <property type="entry name" value="3-OXOACYL-[ACYL-CARRIER-PROTEIN] SYNTHASE"/>
    <property type="match status" value="1"/>
</dbReference>
<evidence type="ECO:0000313" key="11">
    <source>
        <dbReference type="Proteomes" id="UP000597459"/>
    </source>
</evidence>